<sequence>MVVATADPGPAFVPVTAAGGGTKGGPRPNMDRQSSFGAYNAASSSSYFPQQPRSSTRPTPAPIAPGSYAQFDNRPSPPLTWQRPSSSSSNASASTVMTRESMMRSPASSRTSFESWESLSPRKGDFSPSWQRPAPIKQYRRRAPGELFAALPGEVMQLILDHLGDLHLEPSSTSCATCMMRDFCSVALSARKLLFHARTALYENIILVGNDSAVQKKRYKLNAGTRLVLLRRTLRANPSVSAMVHTLKVPTSPAGVAVGEYQNLVASVIMACPNFEQLVGPIVTYNHTWNRLHHALSTRWKLREMNWVVGPSPYQRQRRIRSSSRAAPQSNHNNPQQLHAPPAICNRSRARLKTLSIHCLPGATLTPLSLVESVLAHMPNIEHLYLSNLPLTSFDDSSLLALPSLKTLWLSNLPGISSAGLSKFATRQSAQGLKALTLKDLNIDSLPALVRIFSNLVSLEKFTFVQDRAPVLPADEMIWLFPYLASKSLRNLHWDIPASDAPNPADPILAKSVAAGGFPALRSLRAPSDQHGLFQSLCMPVEKIELASDRFHGRGLTNNSNSNNGQPRSGPTSPTATSPQAAAEPSGYFGPALSSRNLHHARLAAQNRIEAAKGRPRYFVNVIDEDGSVVEKYGMSGYMGQVESRIRYQLLPDAGASDENGGARGHGGGAGG</sequence>
<feature type="region of interest" description="Disordered" evidence="1">
    <location>
        <begin position="316"/>
        <end position="342"/>
    </location>
</feature>
<evidence type="ECO:0008006" key="4">
    <source>
        <dbReference type="Google" id="ProtNLM"/>
    </source>
</evidence>
<feature type="region of interest" description="Disordered" evidence="1">
    <location>
        <begin position="1"/>
        <end position="131"/>
    </location>
</feature>
<reference evidence="2 3" key="1">
    <citation type="submission" date="2023-01" db="EMBL/GenBank/DDBJ databases">
        <title>Analysis of 21 Apiospora genomes using comparative genomics revels a genus with tremendous synthesis potential of carbohydrate active enzymes and secondary metabolites.</title>
        <authorList>
            <person name="Sorensen T."/>
        </authorList>
    </citation>
    <scope>NUCLEOTIDE SEQUENCE [LARGE SCALE GENOMIC DNA]</scope>
    <source>
        <strain evidence="2 3">CBS 33761</strain>
    </source>
</reference>
<feature type="compositionally biased region" description="Polar residues" evidence="1">
    <location>
        <begin position="31"/>
        <end position="58"/>
    </location>
</feature>
<organism evidence="2 3">
    <name type="scientific">Apiospora rasikravindrae</name>
    <dbReference type="NCBI Taxonomy" id="990691"/>
    <lineage>
        <taxon>Eukaryota</taxon>
        <taxon>Fungi</taxon>
        <taxon>Dikarya</taxon>
        <taxon>Ascomycota</taxon>
        <taxon>Pezizomycotina</taxon>
        <taxon>Sordariomycetes</taxon>
        <taxon>Xylariomycetidae</taxon>
        <taxon>Amphisphaeriales</taxon>
        <taxon>Apiosporaceae</taxon>
        <taxon>Apiospora</taxon>
    </lineage>
</organism>
<gene>
    <name evidence="2" type="ORF">PG993_005538</name>
</gene>
<feature type="compositionally biased region" description="Low complexity" evidence="1">
    <location>
        <begin position="85"/>
        <end position="94"/>
    </location>
</feature>
<feature type="compositionally biased region" description="Low complexity" evidence="1">
    <location>
        <begin position="569"/>
        <end position="586"/>
    </location>
</feature>
<dbReference type="InterPro" id="IPR032675">
    <property type="entry name" value="LRR_dom_sf"/>
</dbReference>
<dbReference type="Proteomes" id="UP001444661">
    <property type="component" value="Unassembled WGS sequence"/>
</dbReference>
<accession>A0ABR1TID2</accession>
<protein>
    <recommendedName>
        <fullName evidence="4">F-box domain-containing protein</fullName>
    </recommendedName>
</protein>
<comment type="caution">
    <text evidence="2">The sequence shown here is derived from an EMBL/GenBank/DDBJ whole genome shotgun (WGS) entry which is preliminary data.</text>
</comment>
<evidence type="ECO:0000313" key="2">
    <source>
        <dbReference type="EMBL" id="KAK8045514.1"/>
    </source>
</evidence>
<dbReference type="Gene3D" id="3.80.10.10">
    <property type="entry name" value="Ribonuclease Inhibitor"/>
    <property type="match status" value="1"/>
</dbReference>
<evidence type="ECO:0000313" key="3">
    <source>
        <dbReference type="Proteomes" id="UP001444661"/>
    </source>
</evidence>
<feature type="compositionally biased region" description="Polar residues" evidence="1">
    <location>
        <begin position="106"/>
        <end position="118"/>
    </location>
</feature>
<dbReference type="SUPFAM" id="SSF52047">
    <property type="entry name" value="RNI-like"/>
    <property type="match status" value="1"/>
</dbReference>
<feature type="compositionally biased region" description="Polar residues" evidence="1">
    <location>
        <begin position="556"/>
        <end position="567"/>
    </location>
</feature>
<name>A0ABR1TID2_9PEZI</name>
<feature type="region of interest" description="Disordered" evidence="1">
    <location>
        <begin position="653"/>
        <end position="672"/>
    </location>
</feature>
<proteinExistence type="predicted"/>
<feature type="compositionally biased region" description="Gly residues" evidence="1">
    <location>
        <begin position="662"/>
        <end position="672"/>
    </location>
</feature>
<evidence type="ECO:0000256" key="1">
    <source>
        <dbReference type="SAM" id="MobiDB-lite"/>
    </source>
</evidence>
<dbReference type="EMBL" id="JAQQWK010000003">
    <property type="protein sequence ID" value="KAK8045514.1"/>
    <property type="molecule type" value="Genomic_DNA"/>
</dbReference>
<keyword evidence="3" id="KW-1185">Reference proteome</keyword>
<feature type="region of interest" description="Disordered" evidence="1">
    <location>
        <begin position="552"/>
        <end position="593"/>
    </location>
</feature>